<evidence type="ECO:0000313" key="2">
    <source>
        <dbReference type="Proteomes" id="UP000072763"/>
    </source>
</evidence>
<reference evidence="1 2" key="1">
    <citation type="journal article" date="2016" name="Front. Microbiol.">
        <title>Genomic Resource of Rice Seed Associated Bacteria.</title>
        <authorList>
            <person name="Midha S."/>
            <person name="Bansal K."/>
            <person name="Sharma S."/>
            <person name="Kumar N."/>
            <person name="Patil P.P."/>
            <person name="Chaudhry V."/>
            <person name="Patil P.B."/>
        </authorList>
    </citation>
    <scope>NUCLEOTIDE SEQUENCE [LARGE SCALE GENOMIC DNA]</scope>
    <source>
        <strain evidence="1 2">NS359</strain>
    </source>
</reference>
<dbReference type="OrthoDB" id="5023564at2"/>
<dbReference type="Proteomes" id="UP000072763">
    <property type="component" value="Unassembled WGS sequence"/>
</dbReference>
<dbReference type="EMBL" id="LDRC01000063">
    <property type="protein sequence ID" value="KTR51035.1"/>
    <property type="molecule type" value="Genomic_DNA"/>
</dbReference>
<comment type="caution">
    <text evidence="1">The sequence shown here is derived from an EMBL/GenBank/DDBJ whole genome shotgun (WGS) entry which is preliminary data.</text>
</comment>
<dbReference type="RefSeq" id="WP_058750283.1">
    <property type="nucleotide sequence ID" value="NZ_LDRC01000063.1"/>
</dbReference>
<evidence type="ECO:0000313" key="1">
    <source>
        <dbReference type="EMBL" id="KTR51035.1"/>
    </source>
</evidence>
<protein>
    <submittedName>
        <fullName evidence="1">Uncharacterized protein</fullName>
    </submittedName>
</protein>
<dbReference type="PATRIC" id="fig|465820.4.peg.2724"/>
<organism evidence="1 2">
    <name type="scientific">Curtobacterium oceanosedimentum</name>
    <dbReference type="NCBI Taxonomy" id="465820"/>
    <lineage>
        <taxon>Bacteria</taxon>
        <taxon>Bacillati</taxon>
        <taxon>Actinomycetota</taxon>
        <taxon>Actinomycetes</taxon>
        <taxon>Micrococcales</taxon>
        <taxon>Microbacteriaceae</taxon>
        <taxon>Curtobacterium</taxon>
    </lineage>
</organism>
<sequence length="236" mass="24502">MTTSGTSVPVLRATLPRRSNVPTRAHEILAALPADAEVLAYDAPAAALARALRRSRRAGEPGNVALVTPLGALGGDPVLVRQVDLGNELLTVLHRSSDGAFLSAAVTDRDAAVETISAAELATLLAATAAPGADRALELVRLLAPDDRARRFEQGARSTAQMFATKYGLAAERGSTVLDLESFVAAVSRLGADDLPFCALDVPGAVVTVAFTPDRTAVLATTIAQRPADDQGEERS</sequence>
<accession>A0A147DNQ3</accession>
<gene>
    <name evidence="1" type="ORF">NS359_12365</name>
</gene>
<name>A0A147DNQ3_9MICO</name>
<dbReference type="AlphaFoldDB" id="A0A147DNQ3"/>
<proteinExistence type="predicted"/>